<accession>A0AAV5UUA1</accession>
<dbReference type="FunFam" id="3.40.50.1240:FF:000134">
    <property type="match status" value="1"/>
</dbReference>
<dbReference type="CDD" id="cd07067">
    <property type="entry name" value="HP_PGM_like"/>
    <property type="match status" value="1"/>
</dbReference>
<dbReference type="PANTHER" id="PTHR16469">
    <property type="entry name" value="UBIQUITIN-ASSOCIATED AND SH3 DOMAIN-CONTAINING BA-RELATED"/>
    <property type="match status" value="1"/>
</dbReference>
<reference evidence="1" key="1">
    <citation type="submission" date="2023-10" db="EMBL/GenBank/DDBJ databases">
        <title>Genome assembly of Pristionchus species.</title>
        <authorList>
            <person name="Yoshida K."/>
            <person name="Sommer R.J."/>
        </authorList>
    </citation>
    <scope>NUCLEOTIDE SEQUENCE</scope>
    <source>
        <strain evidence="1">RS5133</strain>
    </source>
</reference>
<gene>
    <name evidence="1" type="ORF">PFISCL1PPCAC_1973</name>
</gene>
<protein>
    <recommendedName>
        <fullName evidence="3">Phosphatase</fullName>
    </recommendedName>
</protein>
<dbReference type="InterPro" id="IPR013078">
    <property type="entry name" value="His_Pase_superF_clade-1"/>
</dbReference>
<dbReference type="Pfam" id="PF00300">
    <property type="entry name" value="His_Phos_1"/>
    <property type="match status" value="1"/>
</dbReference>
<dbReference type="Proteomes" id="UP001432322">
    <property type="component" value="Unassembled WGS sequence"/>
</dbReference>
<keyword evidence="2" id="KW-1185">Reference proteome</keyword>
<dbReference type="SUPFAM" id="SSF53254">
    <property type="entry name" value="Phosphoglycerate mutase-like"/>
    <property type="match status" value="1"/>
</dbReference>
<name>A0AAV5UUA1_9BILA</name>
<dbReference type="InterPro" id="IPR029033">
    <property type="entry name" value="His_PPase_superfam"/>
</dbReference>
<dbReference type="PANTHER" id="PTHR16469:SF5">
    <property type="entry name" value="PHOSPHOGLYCERATE MUTASE FAMILY PROTEIN"/>
    <property type="match status" value="1"/>
</dbReference>
<dbReference type="GO" id="GO:0016791">
    <property type="term" value="F:phosphatase activity"/>
    <property type="evidence" value="ECO:0007669"/>
    <property type="project" value="UniProtKB-ARBA"/>
</dbReference>
<proteinExistence type="predicted"/>
<comment type="caution">
    <text evidence="1">The sequence shown here is derived from an EMBL/GenBank/DDBJ whole genome shotgun (WGS) entry which is preliminary data.</text>
</comment>
<organism evidence="1 2">
    <name type="scientific">Pristionchus fissidentatus</name>
    <dbReference type="NCBI Taxonomy" id="1538716"/>
    <lineage>
        <taxon>Eukaryota</taxon>
        <taxon>Metazoa</taxon>
        <taxon>Ecdysozoa</taxon>
        <taxon>Nematoda</taxon>
        <taxon>Chromadorea</taxon>
        <taxon>Rhabditida</taxon>
        <taxon>Rhabditina</taxon>
        <taxon>Diplogasteromorpha</taxon>
        <taxon>Diplogasteroidea</taxon>
        <taxon>Neodiplogasteridae</taxon>
        <taxon>Pristionchus</taxon>
    </lineage>
</organism>
<sequence length="306" mass="34965">MSRSHSRSSRSCTSCSSTGTYNCQSNVERSNSVINVREKRSLPSEMIVMRHSERVDDIFNGWTKKALKDGVYSPYDLNMPPSLPINRPIDCYSLDTPITVNGRVLAQMVGRGLFVMKKVPDVIYCSPSLRCLQTAYAVKTLSQSKALLRVEPSLFENPHLYRSMPTLATKEERAQFEVDERYKPLIRLKDLFSKEERIKAYNNRIKDVLLRIAATTEPSNDSKPLTVLVVGHASTVDLAVGILNPKQRETSIMDLHRIGDRIPYCSTVLFRRQSSFWEPIPDGLPPVTYRNFTNRVEHEFVYRSNE</sequence>
<dbReference type="EMBL" id="BTSY01000001">
    <property type="protein sequence ID" value="GMT10676.1"/>
    <property type="molecule type" value="Genomic_DNA"/>
</dbReference>
<evidence type="ECO:0000313" key="2">
    <source>
        <dbReference type="Proteomes" id="UP001432322"/>
    </source>
</evidence>
<dbReference type="Gene3D" id="3.40.50.1240">
    <property type="entry name" value="Phosphoglycerate mutase-like"/>
    <property type="match status" value="1"/>
</dbReference>
<dbReference type="AlphaFoldDB" id="A0AAV5UUA1"/>
<dbReference type="InterPro" id="IPR051710">
    <property type="entry name" value="Phosphatase_SH3-domain"/>
</dbReference>
<evidence type="ECO:0000313" key="1">
    <source>
        <dbReference type="EMBL" id="GMT10676.1"/>
    </source>
</evidence>
<evidence type="ECO:0008006" key="3">
    <source>
        <dbReference type="Google" id="ProtNLM"/>
    </source>
</evidence>